<proteinExistence type="predicted"/>
<organism evidence="1 2">
    <name type="scientific">Armillaria solidipes</name>
    <dbReference type="NCBI Taxonomy" id="1076256"/>
    <lineage>
        <taxon>Eukaryota</taxon>
        <taxon>Fungi</taxon>
        <taxon>Dikarya</taxon>
        <taxon>Basidiomycota</taxon>
        <taxon>Agaricomycotina</taxon>
        <taxon>Agaricomycetes</taxon>
        <taxon>Agaricomycetidae</taxon>
        <taxon>Agaricales</taxon>
        <taxon>Marasmiineae</taxon>
        <taxon>Physalacriaceae</taxon>
        <taxon>Armillaria</taxon>
    </lineage>
</organism>
<accession>A0A2H3B3N5</accession>
<sequence length="53" mass="5703">MVPMLQSSSGHKYQPNVFPRITSVLCGVSLWGSLAASTKPCDGNDTETDTYVI</sequence>
<evidence type="ECO:0000313" key="2">
    <source>
        <dbReference type="Proteomes" id="UP000218334"/>
    </source>
</evidence>
<evidence type="ECO:0000313" key="1">
    <source>
        <dbReference type="EMBL" id="PBK65471.1"/>
    </source>
</evidence>
<gene>
    <name evidence="1" type="ORF">ARMSODRAFT_961142</name>
</gene>
<reference evidence="2" key="1">
    <citation type="journal article" date="2017" name="Nat. Ecol. Evol.">
        <title>Genome expansion and lineage-specific genetic innovations in the forest pathogenic fungi Armillaria.</title>
        <authorList>
            <person name="Sipos G."/>
            <person name="Prasanna A.N."/>
            <person name="Walter M.C."/>
            <person name="O'Connor E."/>
            <person name="Balint B."/>
            <person name="Krizsan K."/>
            <person name="Kiss B."/>
            <person name="Hess J."/>
            <person name="Varga T."/>
            <person name="Slot J."/>
            <person name="Riley R."/>
            <person name="Boka B."/>
            <person name="Rigling D."/>
            <person name="Barry K."/>
            <person name="Lee J."/>
            <person name="Mihaltcheva S."/>
            <person name="LaButti K."/>
            <person name="Lipzen A."/>
            <person name="Waldron R."/>
            <person name="Moloney N.M."/>
            <person name="Sperisen C."/>
            <person name="Kredics L."/>
            <person name="Vagvoelgyi C."/>
            <person name="Patrignani A."/>
            <person name="Fitzpatrick D."/>
            <person name="Nagy I."/>
            <person name="Doyle S."/>
            <person name="Anderson J.B."/>
            <person name="Grigoriev I.V."/>
            <person name="Gueldener U."/>
            <person name="Muensterkoetter M."/>
            <person name="Nagy L.G."/>
        </authorList>
    </citation>
    <scope>NUCLEOTIDE SEQUENCE [LARGE SCALE GENOMIC DNA]</scope>
    <source>
        <strain evidence="2">28-4</strain>
    </source>
</reference>
<keyword evidence="2" id="KW-1185">Reference proteome</keyword>
<dbReference type="Proteomes" id="UP000218334">
    <property type="component" value="Unassembled WGS sequence"/>
</dbReference>
<dbReference type="EMBL" id="KZ293445">
    <property type="protein sequence ID" value="PBK65471.1"/>
    <property type="molecule type" value="Genomic_DNA"/>
</dbReference>
<dbReference type="AlphaFoldDB" id="A0A2H3B3N5"/>
<protein>
    <submittedName>
        <fullName evidence="1">Uncharacterized protein</fullName>
    </submittedName>
</protein>
<name>A0A2H3B3N5_9AGAR</name>